<proteinExistence type="predicted"/>
<evidence type="ECO:0000256" key="3">
    <source>
        <dbReference type="ARBA" id="ARBA00022692"/>
    </source>
</evidence>
<keyword evidence="3 6" id="KW-0812">Transmembrane</keyword>
<evidence type="ECO:0000256" key="2">
    <source>
        <dbReference type="ARBA" id="ARBA00022475"/>
    </source>
</evidence>
<keyword evidence="8" id="KW-1185">Reference proteome</keyword>
<dbReference type="GO" id="GO:0006865">
    <property type="term" value="P:amino acid transport"/>
    <property type="evidence" value="ECO:0007669"/>
    <property type="project" value="InterPro"/>
</dbReference>
<keyword evidence="4 6" id="KW-1133">Transmembrane helix</keyword>
<reference evidence="7 8" key="1">
    <citation type="submission" date="2020-08" db="EMBL/GenBank/DDBJ databases">
        <title>Genomic Encyclopedia of Type Strains, Phase III (KMG-III): the genomes of soil and plant-associated and newly described type strains.</title>
        <authorList>
            <person name="Whitman W."/>
        </authorList>
    </citation>
    <scope>NUCLEOTIDE SEQUENCE [LARGE SCALE GENOMIC DNA]</scope>
    <source>
        <strain evidence="7 8">CECT 7015</strain>
    </source>
</reference>
<comment type="subcellular location">
    <subcellularLocation>
        <location evidence="1">Cell membrane</location>
        <topology evidence="1">Multi-pass membrane protein</topology>
    </subcellularLocation>
</comment>
<gene>
    <name evidence="7" type="ORF">FHS21_006074</name>
</gene>
<comment type="caution">
    <text evidence="7">The sequence shown here is derived from an EMBL/GenBank/DDBJ whole genome shotgun (WGS) entry which is preliminary data.</text>
</comment>
<organism evidence="7 8">
    <name type="scientific">Phyllobacterium trifolii</name>
    <dbReference type="NCBI Taxonomy" id="300193"/>
    <lineage>
        <taxon>Bacteria</taxon>
        <taxon>Pseudomonadati</taxon>
        <taxon>Pseudomonadota</taxon>
        <taxon>Alphaproteobacteria</taxon>
        <taxon>Hyphomicrobiales</taxon>
        <taxon>Phyllobacteriaceae</taxon>
        <taxon>Phyllobacterium</taxon>
    </lineage>
</organism>
<evidence type="ECO:0000256" key="4">
    <source>
        <dbReference type="ARBA" id="ARBA00022989"/>
    </source>
</evidence>
<dbReference type="Proteomes" id="UP000554520">
    <property type="component" value="Unassembled WGS sequence"/>
</dbReference>
<feature type="transmembrane region" description="Helical" evidence="6">
    <location>
        <begin position="53"/>
        <end position="79"/>
    </location>
</feature>
<protein>
    <submittedName>
        <fullName evidence="7">Threonine/homoserine/homoserine lactone efflux protein</fullName>
    </submittedName>
</protein>
<evidence type="ECO:0000256" key="5">
    <source>
        <dbReference type="ARBA" id="ARBA00023136"/>
    </source>
</evidence>
<dbReference type="GO" id="GO:0005886">
    <property type="term" value="C:plasma membrane"/>
    <property type="evidence" value="ECO:0007669"/>
    <property type="project" value="UniProtKB-SubCell"/>
</dbReference>
<keyword evidence="2" id="KW-1003">Cell membrane</keyword>
<accession>A0A839UL74</accession>
<feature type="transmembrane region" description="Helical" evidence="6">
    <location>
        <begin position="12"/>
        <end position="33"/>
    </location>
</feature>
<dbReference type="Pfam" id="PF01810">
    <property type="entry name" value="LysE"/>
    <property type="match status" value="1"/>
</dbReference>
<evidence type="ECO:0000256" key="6">
    <source>
        <dbReference type="SAM" id="Phobius"/>
    </source>
</evidence>
<dbReference type="EMBL" id="JACHXN010000036">
    <property type="protein sequence ID" value="MBB3149620.1"/>
    <property type="molecule type" value="Genomic_DNA"/>
</dbReference>
<keyword evidence="5 6" id="KW-0472">Membrane</keyword>
<sequence length="80" mass="8633">MAVSNWQAFRLGAVTCLINPKAYLFMLAVYPQFLRPDFGPLAPQAAVMAAMTAGMQLVSMAGSCSFSSMMAVTSFRLFIS</sequence>
<dbReference type="AlphaFoldDB" id="A0A839UL74"/>
<evidence type="ECO:0000313" key="8">
    <source>
        <dbReference type="Proteomes" id="UP000554520"/>
    </source>
</evidence>
<evidence type="ECO:0000313" key="7">
    <source>
        <dbReference type="EMBL" id="MBB3149620.1"/>
    </source>
</evidence>
<name>A0A839UL74_9HYPH</name>
<evidence type="ECO:0000256" key="1">
    <source>
        <dbReference type="ARBA" id="ARBA00004651"/>
    </source>
</evidence>
<dbReference type="InterPro" id="IPR001123">
    <property type="entry name" value="LeuE-type"/>
</dbReference>